<evidence type="ECO:0000313" key="3">
    <source>
        <dbReference type="Proteomes" id="UP000692954"/>
    </source>
</evidence>
<reference evidence="2" key="1">
    <citation type="submission" date="2021-01" db="EMBL/GenBank/DDBJ databases">
        <authorList>
            <consortium name="Genoscope - CEA"/>
            <person name="William W."/>
        </authorList>
    </citation>
    <scope>NUCLEOTIDE SEQUENCE</scope>
</reference>
<dbReference type="Proteomes" id="UP000692954">
    <property type="component" value="Unassembled WGS sequence"/>
</dbReference>
<comment type="caution">
    <text evidence="2">The sequence shown here is derived from an EMBL/GenBank/DDBJ whole genome shotgun (WGS) entry which is preliminary data.</text>
</comment>
<proteinExistence type="predicted"/>
<name>A0A8S1QAQ4_9CILI</name>
<dbReference type="EMBL" id="CAJJDN010000100">
    <property type="protein sequence ID" value="CAD8112117.1"/>
    <property type="molecule type" value="Genomic_DNA"/>
</dbReference>
<organism evidence="2 3">
    <name type="scientific">Paramecium sonneborni</name>
    <dbReference type="NCBI Taxonomy" id="65129"/>
    <lineage>
        <taxon>Eukaryota</taxon>
        <taxon>Sar</taxon>
        <taxon>Alveolata</taxon>
        <taxon>Ciliophora</taxon>
        <taxon>Intramacronucleata</taxon>
        <taxon>Oligohymenophorea</taxon>
        <taxon>Peniculida</taxon>
        <taxon>Parameciidae</taxon>
        <taxon>Paramecium</taxon>
    </lineage>
</organism>
<protein>
    <submittedName>
        <fullName evidence="2">Uncharacterized protein</fullName>
    </submittedName>
</protein>
<evidence type="ECO:0000313" key="2">
    <source>
        <dbReference type="EMBL" id="CAD8112117.1"/>
    </source>
</evidence>
<feature type="region of interest" description="Disordered" evidence="1">
    <location>
        <begin position="63"/>
        <end position="83"/>
    </location>
</feature>
<keyword evidence="3" id="KW-1185">Reference proteome</keyword>
<dbReference type="AlphaFoldDB" id="A0A8S1QAQ4"/>
<evidence type="ECO:0000256" key="1">
    <source>
        <dbReference type="SAM" id="MobiDB-lite"/>
    </source>
</evidence>
<dbReference type="OrthoDB" id="307488at2759"/>
<gene>
    <name evidence="2" type="ORF">PSON_ATCC_30995.1.T1000033</name>
</gene>
<accession>A0A8S1QAQ4</accession>
<sequence>MLSLTQTDIQIQQEPTTKSEKQKKIKLINKSVKWTEDTIDNENTGKFKFNVCRPQFNHQLQNCQQSDTCTSDDESNAIDRDKKSKQKHKLYCSKLKLKQIS</sequence>